<dbReference type="Gene3D" id="1.20.1640.10">
    <property type="entry name" value="Multidrug efflux transporter AcrB transmembrane domain"/>
    <property type="match status" value="2"/>
</dbReference>
<dbReference type="PANTHER" id="PTHR10796:SF92">
    <property type="entry name" value="PATCHED-RELATED, ISOFORM A"/>
    <property type="match status" value="1"/>
</dbReference>
<dbReference type="RefSeq" id="XP_013794597.1">
    <property type="nucleotide sequence ID" value="XM_013939143.2"/>
</dbReference>
<feature type="region of interest" description="Disordered" evidence="7">
    <location>
        <begin position="673"/>
        <end position="752"/>
    </location>
</feature>
<evidence type="ECO:0000256" key="2">
    <source>
        <dbReference type="ARBA" id="ARBA00005585"/>
    </source>
</evidence>
<dbReference type="Pfam" id="PF02460">
    <property type="entry name" value="Patched"/>
    <property type="match status" value="1"/>
</dbReference>
<feature type="compositionally biased region" description="Polar residues" evidence="7">
    <location>
        <begin position="547"/>
        <end position="566"/>
    </location>
</feature>
<reference evidence="11" key="1">
    <citation type="submission" date="2025-08" db="UniProtKB">
        <authorList>
            <consortium name="RefSeq"/>
        </authorList>
    </citation>
    <scope>IDENTIFICATION</scope>
    <source>
        <tissue evidence="11">Muscle</tissue>
    </source>
</reference>
<dbReference type="Proteomes" id="UP000694941">
    <property type="component" value="Unplaced"/>
</dbReference>
<feature type="region of interest" description="Disordered" evidence="7">
    <location>
        <begin position="545"/>
        <end position="566"/>
    </location>
</feature>
<evidence type="ECO:0000256" key="1">
    <source>
        <dbReference type="ARBA" id="ARBA00004141"/>
    </source>
</evidence>
<protein>
    <submittedName>
        <fullName evidence="11">Patched domain-containing protein 3-like</fullName>
    </submittedName>
</protein>
<evidence type="ECO:0000256" key="4">
    <source>
        <dbReference type="ARBA" id="ARBA00022989"/>
    </source>
</evidence>
<dbReference type="GeneID" id="106478587"/>
<feature type="compositionally biased region" description="Low complexity" evidence="7">
    <location>
        <begin position="708"/>
        <end position="718"/>
    </location>
</feature>
<dbReference type="InterPro" id="IPR051697">
    <property type="entry name" value="Patched_domain-protein"/>
</dbReference>
<evidence type="ECO:0000313" key="11">
    <source>
        <dbReference type="RefSeq" id="XP_013794597.1"/>
    </source>
</evidence>
<name>A0ABM1C5J7_LIMPO</name>
<dbReference type="PROSITE" id="PS50156">
    <property type="entry name" value="SSD"/>
    <property type="match status" value="1"/>
</dbReference>
<keyword evidence="5 8" id="KW-0472">Membrane</keyword>
<feature type="transmembrane region" description="Helical" evidence="8">
    <location>
        <begin position="406"/>
        <end position="426"/>
    </location>
</feature>
<feature type="transmembrane region" description="Helical" evidence="8">
    <location>
        <begin position="163"/>
        <end position="187"/>
    </location>
</feature>
<evidence type="ECO:0000256" key="6">
    <source>
        <dbReference type="ARBA" id="ARBA00023180"/>
    </source>
</evidence>
<evidence type="ECO:0000256" key="7">
    <source>
        <dbReference type="SAM" id="MobiDB-lite"/>
    </source>
</evidence>
<dbReference type="SUPFAM" id="SSF82866">
    <property type="entry name" value="Multidrug efflux transporter AcrB transmembrane domain"/>
    <property type="match status" value="2"/>
</dbReference>
<evidence type="ECO:0000256" key="3">
    <source>
        <dbReference type="ARBA" id="ARBA00022692"/>
    </source>
</evidence>
<keyword evidence="4 8" id="KW-1133">Transmembrane helix</keyword>
<feature type="transmembrane region" description="Helical" evidence="8">
    <location>
        <begin position="432"/>
        <end position="457"/>
    </location>
</feature>
<organism evidence="10 11">
    <name type="scientific">Limulus polyphemus</name>
    <name type="common">Atlantic horseshoe crab</name>
    <dbReference type="NCBI Taxonomy" id="6850"/>
    <lineage>
        <taxon>Eukaryota</taxon>
        <taxon>Metazoa</taxon>
        <taxon>Ecdysozoa</taxon>
        <taxon>Arthropoda</taxon>
        <taxon>Chelicerata</taxon>
        <taxon>Merostomata</taxon>
        <taxon>Xiphosura</taxon>
        <taxon>Limulidae</taxon>
        <taxon>Limulus</taxon>
    </lineage>
</organism>
<dbReference type="InterPro" id="IPR000731">
    <property type="entry name" value="SSD"/>
</dbReference>
<evidence type="ECO:0000313" key="10">
    <source>
        <dbReference type="Proteomes" id="UP000694941"/>
    </source>
</evidence>
<feature type="compositionally biased region" description="Polar residues" evidence="7">
    <location>
        <begin position="684"/>
        <end position="707"/>
    </location>
</feature>
<feature type="transmembrane region" description="Helical" evidence="8">
    <location>
        <begin position="508"/>
        <end position="529"/>
    </location>
</feature>
<comment type="similarity">
    <text evidence="2">Belongs to the patched family.</text>
</comment>
<feature type="transmembrane region" description="Helical" evidence="8">
    <location>
        <begin position="42"/>
        <end position="62"/>
    </location>
</feature>
<accession>A0ABM1C5J7</accession>
<feature type="transmembrane region" description="Helical" evidence="8">
    <location>
        <begin position="478"/>
        <end position="502"/>
    </location>
</feature>
<keyword evidence="10" id="KW-1185">Reference proteome</keyword>
<evidence type="ECO:0000256" key="8">
    <source>
        <dbReference type="SAM" id="Phobius"/>
    </source>
</evidence>
<feature type="region of interest" description="Disordered" evidence="7">
    <location>
        <begin position="592"/>
        <end position="649"/>
    </location>
</feature>
<dbReference type="InterPro" id="IPR003392">
    <property type="entry name" value="PTHD_SSD"/>
</dbReference>
<sequence>MRLFSFSTGIGMDDTFVLLAAWRRTEPKKSVEERMAETYSDAAVSITITSITNFISFMIGIITPFPSVQIFCTYTAMAVLFTYIWHITFFGGCMAVSGYAESRNLHSVFCFPITPKSLAISENKSALFRLLCTGGLNKEDPNNPIDNQEPMLMIFFRDTLGEILSILWVKIFVIVIFFIYLVVGIWGCTLVKEGLERHKLSRYDSYSVTFYKMDDMYFRQYPYRIHVVVTDELNYADAKVQEAMDNMLQKFESAEFIAGSSLTESWLRSYIQFQNDERSFSLLSGFNMSKKEDFIAALTDVFFRMPLLGHFKKDILLNENRTAIVCSRFMIQTKNINDANQEKDMVLKLREIADSFPFNVTVYQQYFVFWDQFILVRETSIQAISVAAAVMMVISLVFIPKPACAMWVAFSIVSIEIGVIGYMAHWNVNLDAISMINLIMCIGFSVDYSAHISYAYISSDKKNANDRMRCALHSLGMPILQGSLSTILGIVSLAFAPSYIFLTFFKTVFLVILFAALHGIFLLPVLLSFTDYCCSKKKDELPELPDISQSTYRSQKPDNSTVPATNTMTMMIPRPSYTNIASLGLTDLKMMHQSGKDAAEERESTKGSRNTLDSDNNAEKDLGIGTSGEESSEDSCKGAPIDSYSQTPSNTQLMQYPYFLSSVQEEHTNPAFEADEILEIRGTPSRNSSRMSLYHSDSSTGLFSPQTSEECSSSKNSSVVPVQGPREWLSSMSRSRKRDKLPDSPLSLRIDQ</sequence>
<keyword evidence="3 8" id="KW-0812">Transmembrane</keyword>
<evidence type="ECO:0000259" key="9">
    <source>
        <dbReference type="PROSITE" id="PS50156"/>
    </source>
</evidence>
<feature type="transmembrane region" description="Helical" evidence="8">
    <location>
        <begin position="381"/>
        <end position="399"/>
    </location>
</feature>
<proteinExistence type="inferred from homology"/>
<comment type="subcellular location">
    <subcellularLocation>
        <location evidence="1">Membrane</location>
        <topology evidence="1">Multi-pass membrane protein</topology>
    </subcellularLocation>
</comment>
<evidence type="ECO:0000256" key="5">
    <source>
        <dbReference type="ARBA" id="ARBA00023136"/>
    </source>
</evidence>
<keyword evidence="6" id="KW-0325">Glycoprotein</keyword>
<feature type="compositionally biased region" description="Basic and acidic residues" evidence="7">
    <location>
        <begin position="594"/>
        <end position="606"/>
    </location>
</feature>
<gene>
    <name evidence="11" type="primary">LOC106478587</name>
</gene>
<feature type="domain" description="SSD" evidence="9">
    <location>
        <begin position="1"/>
        <end position="96"/>
    </location>
</feature>
<dbReference type="PANTHER" id="PTHR10796">
    <property type="entry name" value="PATCHED-RELATED"/>
    <property type="match status" value="1"/>
</dbReference>
<feature type="transmembrane region" description="Helical" evidence="8">
    <location>
        <begin position="74"/>
        <end position="96"/>
    </location>
</feature>